<evidence type="ECO:0000256" key="2">
    <source>
        <dbReference type="ARBA" id="ARBA00008816"/>
    </source>
</evidence>
<gene>
    <name evidence="9" type="ORF">OHK93_006603</name>
</gene>
<evidence type="ECO:0000256" key="4">
    <source>
        <dbReference type="ARBA" id="ARBA00022989"/>
    </source>
</evidence>
<evidence type="ECO:0000313" key="10">
    <source>
        <dbReference type="Proteomes" id="UP001161017"/>
    </source>
</evidence>
<dbReference type="PANTHER" id="PTHR10165">
    <property type="entry name" value="LIPID PHOSPHATE PHOSPHATASE"/>
    <property type="match status" value="1"/>
</dbReference>
<evidence type="ECO:0000256" key="6">
    <source>
        <dbReference type="SAM" id="MobiDB-lite"/>
    </source>
</evidence>
<feature type="region of interest" description="Disordered" evidence="6">
    <location>
        <begin position="276"/>
        <end position="300"/>
    </location>
</feature>
<evidence type="ECO:0000313" key="9">
    <source>
        <dbReference type="EMBL" id="MDI1487334.1"/>
    </source>
</evidence>
<keyword evidence="10" id="KW-1185">Reference proteome</keyword>
<comment type="subcellular location">
    <subcellularLocation>
        <location evidence="1">Membrane</location>
        <topology evidence="1">Multi-pass membrane protein</topology>
    </subcellularLocation>
</comment>
<dbReference type="GO" id="GO:0046839">
    <property type="term" value="P:phospholipid dephosphorylation"/>
    <property type="evidence" value="ECO:0007669"/>
    <property type="project" value="TreeGrafter"/>
</dbReference>
<sequence length="393" mass="42763">MQIWVRSQADFTAAKIGMNKAMIVALFVTVLLKKFIGKMRPNFLDFCQLQLPSLTDPVDPSHYNRQLVVTGYCTGSIGEVAFGLEAFPSGHTLAAFSVGIFLALYLNAKLKAFSSYHTSFWKIMVILTPVVGAAIVAASVYIDNNHAVEDIVYSIALGEFIAFMSYRAHYASIFNYKTNHMPLPWSSSHRALNPTLPPADDDSVTESIRYRFRNKRNGAAVMWPRKKDSTQSDHQAAGTTTANTTTPSSAGGAATGMTAAAGTSMGAAFAAGDGGEEVATREGGGASGRVTVPNVDGRADERPMISSSIRKRARHSFFEDKLRYRRSQGRYAFARPAATSHRSFRETSLSDGDGNATVRISPSTQRVAMRLLPTPERVRKVTRQAKRSAGTMV</sequence>
<dbReference type="PANTHER" id="PTHR10165:SF84">
    <property type="entry name" value="PHOSPHATIDIC ACID PHOSPHATASE BETA"/>
    <property type="match status" value="1"/>
</dbReference>
<evidence type="ECO:0000256" key="3">
    <source>
        <dbReference type="ARBA" id="ARBA00022692"/>
    </source>
</evidence>
<dbReference type="InterPro" id="IPR000326">
    <property type="entry name" value="PAP2/HPO"/>
</dbReference>
<protein>
    <recommendedName>
        <fullName evidence="8">Phosphatidic acid phosphatase type 2/haloperoxidase domain-containing protein</fullName>
    </recommendedName>
</protein>
<keyword evidence="4 7" id="KW-1133">Transmembrane helix</keyword>
<comment type="caution">
    <text evidence="9">The sequence shown here is derived from an EMBL/GenBank/DDBJ whole genome shotgun (WGS) entry which is preliminary data.</text>
</comment>
<keyword evidence="3 7" id="KW-0812">Transmembrane</keyword>
<evidence type="ECO:0000259" key="8">
    <source>
        <dbReference type="SMART" id="SM00014"/>
    </source>
</evidence>
<dbReference type="Gene3D" id="1.20.144.10">
    <property type="entry name" value="Phosphatidic acid phosphatase type 2/haloperoxidase"/>
    <property type="match status" value="1"/>
</dbReference>
<dbReference type="InterPro" id="IPR036938">
    <property type="entry name" value="PAP2/HPO_sf"/>
</dbReference>
<dbReference type="InterPro" id="IPR043216">
    <property type="entry name" value="PAP-like"/>
</dbReference>
<feature type="transmembrane region" description="Helical" evidence="7">
    <location>
        <begin position="21"/>
        <end position="36"/>
    </location>
</feature>
<evidence type="ECO:0000256" key="5">
    <source>
        <dbReference type="ARBA" id="ARBA00023136"/>
    </source>
</evidence>
<proteinExistence type="inferred from homology"/>
<feature type="transmembrane region" description="Helical" evidence="7">
    <location>
        <begin position="90"/>
        <end position="108"/>
    </location>
</feature>
<dbReference type="Pfam" id="PF01569">
    <property type="entry name" value="PAP2"/>
    <property type="match status" value="1"/>
</dbReference>
<accession>A0AA43TTP3</accession>
<name>A0AA43TTP3_9LECA</name>
<dbReference type="SUPFAM" id="SSF48317">
    <property type="entry name" value="Acid phosphatase/Vanadium-dependent haloperoxidase"/>
    <property type="match status" value="1"/>
</dbReference>
<dbReference type="GO" id="GO:0006644">
    <property type="term" value="P:phospholipid metabolic process"/>
    <property type="evidence" value="ECO:0007669"/>
    <property type="project" value="InterPro"/>
</dbReference>
<organism evidence="9 10">
    <name type="scientific">Ramalina farinacea</name>
    <dbReference type="NCBI Taxonomy" id="258253"/>
    <lineage>
        <taxon>Eukaryota</taxon>
        <taxon>Fungi</taxon>
        <taxon>Dikarya</taxon>
        <taxon>Ascomycota</taxon>
        <taxon>Pezizomycotina</taxon>
        <taxon>Lecanoromycetes</taxon>
        <taxon>OSLEUM clade</taxon>
        <taxon>Lecanoromycetidae</taxon>
        <taxon>Lecanorales</taxon>
        <taxon>Lecanorineae</taxon>
        <taxon>Ramalinaceae</taxon>
        <taxon>Ramalina</taxon>
    </lineage>
</organism>
<dbReference type="AlphaFoldDB" id="A0AA43TTP3"/>
<dbReference type="EMBL" id="JAPUFD010000005">
    <property type="protein sequence ID" value="MDI1487334.1"/>
    <property type="molecule type" value="Genomic_DNA"/>
</dbReference>
<dbReference type="Proteomes" id="UP001161017">
    <property type="component" value="Unassembled WGS sequence"/>
</dbReference>
<dbReference type="GO" id="GO:0008195">
    <property type="term" value="F:phosphatidate phosphatase activity"/>
    <property type="evidence" value="ECO:0007669"/>
    <property type="project" value="TreeGrafter"/>
</dbReference>
<dbReference type="SMART" id="SM00014">
    <property type="entry name" value="acidPPc"/>
    <property type="match status" value="1"/>
</dbReference>
<reference evidence="9" key="1">
    <citation type="journal article" date="2023" name="Genome Biol. Evol.">
        <title>First Whole Genome Sequence and Flow Cytometry Genome Size Data for the Lichen-Forming Fungus Ramalina farinacea (Ascomycota).</title>
        <authorList>
            <person name="Llewellyn T."/>
            <person name="Mian S."/>
            <person name="Hill R."/>
            <person name="Leitch I.J."/>
            <person name="Gaya E."/>
        </authorList>
    </citation>
    <scope>NUCLEOTIDE SEQUENCE</scope>
    <source>
        <strain evidence="9">LIQ254RAFAR</strain>
    </source>
</reference>
<comment type="similarity">
    <text evidence="2">Belongs to the PA-phosphatase related phosphoesterase family.</text>
</comment>
<dbReference type="GO" id="GO:0016020">
    <property type="term" value="C:membrane"/>
    <property type="evidence" value="ECO:0007669"/>
    <property type="project" value="UniProtKB-SubCell"/>
</dbReference>
<feature type="domain" description="Phosphatidic acid phosphatase type 2/haloperoxidase" evidence="8">
    <location>
        <begin position="15"/>
        <end position="166"/>
    </location>
</feature>
<feature type="compositionally biased region" description="Low complexity" evidence="6">
    <location>
        <begin position="236"/>
        <end position="257"/>
    </location>
</feature>
<keyword evidence="5 7" id="KW-0472">Membrane</keyword>
<feature type="transmembrane region" description="Helical" evidence="7">
    <location>
        <begin position="120"/>
        <end position="142"/>
    </location>
</feature>
<evidence type="ECO:0000256" key="7">
    <source>
        <dbReference type="SAM" id="Phobius"/>
    </source>
</evidence>
<feature type="region of interest" description="Disordered" evidence="6">
    <location>
        <begin position="221"/>
        <end position="257"/>
    </location>
</feature>
<evidence type="ECO:0000256" key="1">
    <source>
        <dbReference type="ARBA" id="ARBA00004141"/>
    </source>
</evidence>